<evidence type="ECO:0000313" key="2">
    <source>
        <dbReference type="EMBL" id="KRN97277.1"/>
    </source>
</evidence>
<dbReference type="InterPro" id="IPR009097">
    <property type="entry name" value="Cyclic_Pdiesterase"/>
</dbReference>
<reference evidence="1 4" key="2">
    <citation type="submission" date="2019-07" db="EMBL/GenBank/DDBJ databases">
        <title>Whole genome shotgun sequence of Lactobacillus siliginis NBRC 101315.</title>
        <authorList>
            <person name="Hosoyama A."/>
            <person name="Uohara A."/>
            <person name="Ohji S."/>
            <person name="Ichikawa N."/>
        </authorList>
    </citation>
    <scope>NUCLEOTIDE SEQUENCE [LARGE SCALE GENOMIC DNA]</scope>
    <source>
        <strain evidence="1 4">NBRC 101315</strain>
    </source>
</reference>
<dbReference type="Proteomes" id="UP000321429">
    <property type="component" value="Unassembled WGS sequence"/>
</dbReference>
<dbReference type="GO" id="GO:0016874">
    <property type="term" value="F:ligase activity"/>
    <property type="evidence" value="ECO:0007669"/>
    <property type="project" value="UniProtKB-KW"/>
</dbReference>
<dbReference type="Gene3D" id="3.90.1140.10">
    <property type="entry name" value="Cyclic phosphodiesterase"/>
    <property type="match status" value="1"/>
</dbReference>
<dbReference type="SUPFAM" id="SSF55144">
    <property type="entry name" value="LigT-like"/>
    <property type="match status" value="1"/>
</dbReference>
<protein>
    <submittedName>
        <fullName evidence="1">2'-5' RNA ligase</fullName>
    </submittedName>
    <submittedName>
        <fullName evidence="2">2-5 RNA ligase</fullName>
    </submittedName>
</protein>
<name>A0A0R2LFD1_9LACO</name>
<keyword evidence="3" id="KW-1185">Reference proteome</keyword>
<proteinExistence type="predicted"/>
<dbReference type="AlphaFoldDB" id="A0A0R2LFD1"/>
<dbReference type="EMBL" id="BJUD01000013">
    <property type="protein sequence ID" value="GEK28588.1"/>
    <property type="molecule type" value="Genomic_DNA"/>
</dbReference>
<evidence type="ECO:0000313" key="4">
    <source>
        <dbReference type="Proteomes" id="UP000321429"/>
    </source>
</evidence>
<dbReference type="PANTHER" id="PTHR40037">
    <property type="entry name" value="PHOSPHOESTERASE YJCG-RELATED"/>
    <property type="match status" value="1"/>
</dbReference>
<dbReference type="RefSeq" id="WP_057808538.1">
    <property type="nucleotide sequence ID" value="NZ_BJUD01000013.1"/>
</dbReference>
<dbReference type="PANTHER" id="PTHR40037:SF1">
    <property type="entry name" value="PHOSPHOESTERASE SAOUHSC_00951-RELATED"/>
    <property type="match status" value="1"/>
</dbReference>
<dbReference type="EMBL" id="JQCB01000001">
    <property type="protein sequence ID" value="KRN97277.1"/>
    <property type="molecule type" value="Genomic_DNA"/>
</dbReference>
<evidence type="ECO:0000313" key="3">
    <source>
        <dbReference type="Proteomes" id="UP000051139"/>
    </source>
</evidence>
<evidence type="ECO:0000313" key="1">
    <source>
        <dbReference type="EMBL" id="GEK28588.1"/>
    </source>
</evidence>
<gene>
    <name evidence="2" type="ORF">IV55_GL000205</name>
    <name evidence="1" type="ORF">LSI01_08990</name>
</gene>
<accession>A0A0R2LFD1</accession>
<keyword evidence="2" id="KW-0436">Ligase</keyword>
<sequence>MQRSILIFPKISDDSDIQRVRNEYDPLAAHIRPHISLVFPFESSATDADIKAAIMMATNGYKPFEIQTTKLGGDDQGYLWLALTQGVNELRKLHETLYQNPLFTSFLRADIPYEPHITVAHVNSERQKQVRQQLTAMQLKLTAVIDQISVEHILLNGDSEEVIKVPLRS</sequence>
<dbReference type="OrthoDB" id="1524661at2"/>
<organism evidence="2 3">
    <name type="scientific">Furfurilactobacillus siliginis</name>
    <dbReference type="NCBI Taxonomy" id="348151"/>
    <lineage>
        <taxon>Bacteria</taxon>
        <taxon>Bacillati</taxon>
        <taxon>Bacillota</taxon>
        <taxon>Bacilli</taxon>
        <taxon>Lactobacillales</taxon>
        <taxon>Lactobacillaceae</taxon>
        <taxon>Furfurilactobacillus</taxon>
    </lineage>
</organism>
<dbReference type="Pfam" id="PF13563">
    <property type="entry name" value="2_5_RNA_ligase2"/>
    <property type="match status" value="1"/>
</dbReference>
<dbReference type="STRING" id="348151.IV55_GL000205"/>
<comment type="caution">
    <text evidence="2">The sequence shown here is derived from an EMBL/GenBank/DDBJ whole genome shotgun (WGS) entry which is preliminary data.</text>
</comment>
<dbReference type="Proteomes" id="UP000051139">
    <property type="component" value="Unassembled WGS sequence"/>
</dbReference>
<dbReference type="PATRIC" id="fig|348151.3.peg.209"/>
<reference evidence="2 3" key="1">
    <citation type="journal article" date="2015" name="Genome Announc.">
        <title>Expanding the biotechnology potential of lactobacilli through comparative genomics of 213 strains and associated genera.</title>
        <authorList>
            <person name="Sun Z."/>
            <person name="Harris H.M."/>
            <person name="McCann A."/>
            <person name="Guo C."/>
            <person name="Argimon S."/>
            <person name="Zhang W."/>
            <person name="Yang X."/>
            <person name="Jeffery I.B."/>
            <person name="Cooney J.C."/>
            <person name="Kagawa T.F."/>
            <person name="Liu W."/>
            <person name="Song Y."/>
            <person name="Salvetti E."/>
            <person name="Wrobel A."/>
            <person name="Rasinkangas P."/>
            <person name="Parkhill J."/>
            <person name="Rea M.C."/>
            <person name="O'Sullivan O."/>
            <person name="Ritari J."/>
            <person name="Douillard F.P."/>
            <person name="Paul Ross R."/>
            <person name="Yang R."/>
            <person name="Briner A.E."/>
            <person name="Felis G.E."/>
            <person name="de Vos W.M."/>
            <person name="Barrangou R."/>
            <person name="Klaenhammer T.R."/>
            <person name="Caufield P.W."/>
            <person name="Cui Y."/>
            <person name="Zhang H."/>
            <person name="O'Toole P.W."/>
        </authorList>
    </citation>
    <scope>NUCLEOTIDE SEQUENCE [LARGE SCALE GENOMIC DNA]</scope>
    <source>
        <strain evidence="2 3">DSM 22696</strain>
    </source>
</reference>
<dbReference type="InterPro" id="IPR050580">
    <property type="entry name" value="2H_phosphoesterase_YjcG-like"/>
</dbReference>